<dbReference type="GO" id="GO:0008838">
    <property type="term" value="F:diaminopropionate ammonia-lyase activity"/>
    <property type="evidence" value="ECO:0007669"/>
    <property type="project" value="InterPro"/>
</dbReference>
<name>A0A1I3VUM6_9BACL</name>
<proteinExistence type="predicted"/>
<protein>
    <submittedName>
        <fullName evidence="4">Diaminopropionate ammonia-lyase</fullName>
    </submittedName>
</protein>
<dbReference type="STRING" id="1884381.SAMN05518846_107155"/>
<dbReference type="NCBIfam" id="TIGR03528">
    <property type="entry name" value="2_3_DAP_am_ly"/>
    <property type="match status" value="1"/>
</dbReference>
<organism evidence="4 5">
    <name type="scientific">Brevibacillus centrosporus</name>
    <dbReference type="NCBI Taxonomy" id="54910"/>
    <lineage>
        <taxon>Bacteria</taxon>
        <taxon>Bacillati</taxon>
        <taxon>Bacillota</taxon>
        <taxon>Bacilli</taxon>
        <taxon>Bacillales</taxon>
        <taxon>Paenibacillaceae</taxon>
        <taxon>Brevibacillus</taxon>
    </lineage>
</organism>
<evidence type="ECO:0000256" key="1">
    <source>
        <dbReference type="ARBA" id="ARBA00001933"/>
    </source>
</evidence>
<comment type="cofactor">
    <cofactor evidence="1">
        <name>pyridoxal 5'-phosphate</name>
        <dbReference type="ChEBI" id="CHEBI:597326"/>
    </cofactor>
</comment>
<dbReference type="Gene3D" id="3.40.50.1100">
    <property type="match status" value="3"/>
</dbReference>
<dbReference type="Proteomes" id="UP000198915">
    <property type="component" value="Unassembled WGS sequence"/>
</dbReference>
<evidence type="ECO:0000313" key="4">
    <source>
        <dbReference type="EMBL" id="SFJ98007.1"/>
    </source>
</evidence>
<accession>A0A1I3VUM6</accession>
<dbReference type="InterPro" id="IPR010081">
    <property type="entry name" value="DiNH2opropionate_NH3_lyase"/>
</dbReference>
<dbReference type="InterPro" id="IPR001926">
    <property type="entry name" value="TrpB-like_PALP"/>
</dbReference>
<dbReference type="InterPro" id="IPR036052">
    <property type="entry name" value="TrpB-like_PALP_sf"/>
</dbReference>
<keyword evidence="4" id="KW-0456">Lyase</keyword>
<dbReference type="AlphaFoldDB" id="A0A1I3VUM6"/>
<dbReference type="SUPFAM" id="SSF53686">
    <property type="entry name" value="Tryptophan synthase beta subunit-like PLP-dependent enzymes"/>
    <property type="match status" value="1"/>
</dbReference>
<evidence type="ECO:0000313" key="5">
    <source>
        <dbReference type="Proteomes" id="UP000198915"/>
    </source>
</evidence>
<dbReference type="PANTHER" id="PTHR42937:SF1">
    <property type="entry name" value="DIAMINOPROPIONATE AMMONIA-LYASE"/>
    <property type="match status" value="1"/>
</dbReference>
<dbReference type="PROSITE" id="PS51257">
    <property type="entry name" value="PROKAR_LIPOPROTEIN"/>
    <property type="match status" value="1"/>
</dbReference>
<evidence type="ECO:0000256" key="2">
    <source>
        <dbReference type="ARBA" id="ARBA00022898"/>
    </source>
</evidence>
<dbReference type="Pfam" id="PF00291">
    <property type="entry name" value="PALP"/>
    <property type="match status" value="1"/>
</dbReference>
<evidence type="ECO:0000259" key="3">
    <source>
        <dbReference type="Pfam" id="PF00291"/>
    </source>
</evidence>
<dbReference type="InterPro" id="IPR019871">
    <property type="entry name" value="DiNH2propionate_NH3-lyase_sub"/>
</dbReference>
<dbReference type="NCBIfam" id="TIGR01747">
    <property type="entry name" value="diampropi_NH3ly"/>
    <property type="match status" value="1"/>
</dbReference>
<dbReference type="GO" id="GO:1901605">
    <property type="term" value="P:alpha-amino acid metabolic process"/>
    <property type="evidence" value="ECO:0007669"/>
    <property type="project" value="UniProtKB-ARBA"/>
</dbReference>
<dbReference type="GO" id="GO:0030170">
    <property type="term" value="F:pyridoxal phosphate binding"/>
    <property type="evidence" value="ECO:0007669"/>
    <property type="project" value="InterPro"/>
</dbReference>
<dbReference type="NCBIfam" id="NF006058">
    <property type="entry name" value="PRK08206.1"/>
    <property type="match status" value="1"/>
</dbReference>
<sequence length="408" mass="44183">MQKERSILAVVPGRQAAGSTKSLPTFLSSAACQRAHAFHQSFAQYQETPLVSLPTLARELGVGHLLVKDESYRFGLNAFKVLGAAYAMGSYLCERLGRSMEEVDFDMLRSEEVRRQIGAVTFVTATDGNHGRAVAWAAAQLGQQAVVYLPKGSSPQRVAAIRETGADAYVINGNYDEAVRLSEKVARERGWQVIQDTAWDGYTTIPSWIMQGYTTMAAEAIRQLSDSLPGKRPTHVFLQAGVGSMAAAVLGYLTDQLAPDYPVTIIVEPHNANCMYLSAKSGEREAQAATGDLQTIMAGLACGEPNPLAWEILRDYADAFVSCPDHVAATGMRMLAAPAGSDPKIVSGESGAVGVGLLSTIMQKEEGRWLQKQLGINEDSVILCFSTEGDTDQEQYRRIVWEGAWPSV</sequence>
<gene>
    <name evidence="4" type="ORF">SAMN05518846_107155</name>
</gene>
<dbReference type="RefSeq" id="WP_092268706.1">
    <property type="nucleotide sequence ID" value="NZ_FORT01000007.1"/>
</dbReference>
<dbReference type="EMBL" id="FORT01000007">
    <property type="protein sequence ID" value="SFJ98007.1"/>
    <property type="molecule type" value="Genomic_DNA"/>
</dbReference>
<feature type="domain" description="Tryptophan synthase beta chain-like PALP" evidence="3">
    <location>
        <begin position="45"/>
        <end position="358"/>
    </location>
</feature>
<keyword evidence="5" id="KW-1185">Reference proteome</keyword>
<dbReference type="PANTHER" id="PTHR42937">
    <property type="match status" value="1"/>
</dbReference>
<reference evidence="5" key="1">
    <citation type="submission" date="2016-10" db="EMBL/GenBank/DDBJ databases">
        <authorList>
            <person name="Varghese N."/>
            <person name="Submissions S."/>
        </authorList>
    </citation>
    <scope>NUCLEOTIDE SEQUENCE [LARGE SCALE GENOMIC DNA]</scope>
    <source>
        <strain evidence="5">OK042</strain>
    </source>
</reference>
<keyword evidence="2" id="KW-0663">Pyridoxal phosphate</keyword>